<keyword evidence="3" id="KW-0349">Heme</keyword>
<evidence type="ECO:0008006" key="11">
    <source>
        <dbReference type="Google" id="ProtNLM"/>
    </source>
</evidence>
<comment type="similarity">
    <text evidence="2">Belongs to the cytochrome P450 family.</text>
</comment>
<dbReference type="InterPro" id="IPR036396">
    <property type="entry name" value="Cyt_P450_sf"/>
</dbReference>
<organism evidence="8 10">
    <name type="scientific">Papaver nudicaule</name>
    <name type="common">Iceland poppy</name>
    <dbReference type="NCBI Taxonomy" id="74823"/>
    <lineage>
        <taxon>Eukaryota</taxon>
        <taxon>Viridiplantae</taxon>
        <taxon>Streptophyta</taxon>
        <taxon>Embryophyta</taxon>
        <taxon>Tracheophyta</taxon>
        <taxon>Spermatophyta</taxon>
        <taxon>Magnoliopsida</taxon>
        <taxon>Ranunculales</taxon>
        <taxon>Papaveraceae</taxon>
        <taxon>Papaveroideae</taxon>
        <taxon>Papaver</taxon>
    </lineage>
</organism>
<dbReference type="AlphaFoldDB" id="A0AA41RTI1"/>
<sequence>MSFSIINDVVCRTAFGKKFGHGGGKLREILQVTQAMVAGAVSADIFPWMGWIHRFDGVDAKLKDNFEELDNFYESIIDEHLESQRPSPEVEDFVD</sequence>
<name>A0AA41RTI1_PAPNU</name>
<reference evidence="8" key="1">
    <citation type="submission" date="2022-03" db="EMBL/GenBank/DDBJ databases">
        <title>A functionally conserved STORR gene fusion in Papaver species that diverged 16.8 million years ago.</title>
        <authorList>
            <person name="Catania T."/>
        </authorList>
    </citation>
    <scope>NUCLEOTIDE SEQUENCE</scope>
    <source>
        <strain evidence="8">S-191538</strain>
    </source>
</reference>
<keyword evidence="10" id="KW-1185">Reference proteome</keyword>
<evidence type="ECO:0000256" key="1">
    <source>
        <dbReference type="ARBA" id="ARBA00001971"/>
    </source>
</evidence>
<evidence type="ECO:0000313" key="9">
    <source>
        <dbReference type="EMBL" id="MCL7041399.1"/>
    </source>
</evidence>
<dbReference type="EMBL" id="JAJJMA010020077">
    <property type="protein sequence ID" value="MCL7023231.1"/>
    <property type="molecule type" value="Genomic_DNA"/>
</dbReference>
<gene>
    <name evidence="8" type="ORF">MKW94_001629</name>
    <name evidence="9" type="ORF">MKW94_006537</name>
</gene>
<feature type="non-terminal residue" evidence="8">
    <location>
        <position position="95"/>
    </location>
</feature>
<comment type="caution">
    <text evidence="8">The sequence shown here is derived from an EMBL/GenBank/DDBJ whole genome shotgun (WGS) entry which is preliminary data.</text>
</comment>
<dbReference type="EMBL" id="JAJJMA010223386">
    <property type="protein sequence ID" value="MCL7041399.1"/>
    <property type="molecule type" value="Genomic_DNA"/>
</dbReference>
<evidence type="ECO:0000256" key="3">
    <source>
        <dbReference type="ARBA" id="ARBA00022617"/>
    </source>
</evidence>
<keyword evidence="5" id="KW-0560">Oxidoreductase</keyword>
<dbReference type="PANTHER" id="PTHR47955">
    <property type="entry name" value="CYTOCHROME P450 FAMILY 71 PROTEIN"/>
    <property type="match status" value="1"/>
</dbReference>
<protein>
    <recommendedName>
        <fullName evidence="11">Cytochrome P450</fullName>
    </recommendedName>
</protein>
<dbReference type="Gene3D" id="1.10.630.10">
    <property type="entry name" value="Cytochrome P450"/>
    <property type="match status" value="1"/>
</dbReference>
<dbReference type="Proteomes" id="UP001177140">
    <property type="component" value="Unassembled WGS sequence"/>
</dbReference>
<keyword evidence="4" id="KW-0479">Metal-binding</keyword>
<evidence type="ECO:0000313" key="8">
    <source>
        <dbReference type="EMBL" id="MCL7023231.1"/>
    </source>
</evidence>
<keyword evidence="7" id="KW-0503">Monooxygenase</keyword>
<evidence type="ECO:0000313" key="10">
    <source>
        <dbReference type="Proteomes" id="UP001177140"/>
    </source>
</evidence>
<evidence type="ECO:0000256" key="6">
    <source>
        <dbReference type="ARBA" id="ARBA00023004"/>
    </source>
</evidence>
<dbReference type="GO" id="GO:0005506">
    <property type="term" value="F:iron ion binding"/>
    <property type="evidence" value="ECO:0007669"/>
    <property type="project" value="InterPro"/>
</dbReference>
<dbReference type="GO" id="GO:0016705">
    <property type="term" value="F:oxidoreductase activity, acting on paired donors, with incorporation or reduction of molecular oxygen"/>
    <property type="evidence" value="ECO:0007669"/>
    <property type="project" value="InterPro"/>
</dbReference>
<evidence type="ECO:0000256" key="7">
    <source>
        <dbReference type="ARBA" id="ARBA00023033"/>
    </source>
</evidence>
<keyword evidence="6" id="KW-0408">Iron</keyword>
<evidence type="ECO:0000256" key="4">
    <source>
        <dbReference type="ARBA" id="ARBA00022723"/>
    </source>
</evidence>
<dbReference type="GO" id="GO:0020037">
    <property type="term" value="F:heme binding"/>
    <property type="evidence" value="ECO:0007669"/>
    <property type="project" value="InterPro"/>
</dbReference>
<evidence type="ECO:0000256" key="5">
    <source>
        <dbReference type="ARBA" id="ARBA00023002"/>
    </source>
</evidence>
<comment type="cofactor">
    <cofactor evidence="1">
        <name>heme</name>
        <dbReference type="ChEBI" id="CHEBI:30413"/>
    </cofactor>
</comment>
<proteinExistence type="inferred from homology"/>
<dbReference type="GO" id="GO:0004497">
    <property type="term" value="F:monooxygenase activity"/>
    <property type="evidence" value="ECO:0007669"/>
    <property type="project" value="UniProtKB-KW"/>
</dbReference>
<dbReference type="SUPFAM" id="SSF48264">
    <property type="entry name" value="Cytochrome P450"/>
    <property type="match status" value="1"/>
</dbReference>
<evidence type="ECO:0000256" key="2">
    <source>
        <dbReference type="ARBA" id="ARBA00010617"/>
    </source>
</evidence>
<dbReference type="PANTHER" id="PTHR47955:SF19">
    <property type="entry name" value="CYTOCHROME P450 71A9-LIKE ISOFORM X1"/>
    <property type="match status" value="1"/>
</dbReference>
<accession>A0AA41RTI1</accession>